<sequence length="117" mass="12896">MPAVIVTANANLLTMLNVYAAMKFSSTSERDVDVTLSAAGKLLAFWVRSATTNLYTLRESRDVGKIRTVSETHTAVQLNPICSGSHLLQTLQLCLSAIVLCFVQQVSFMRTRKDNKC</sequence>
<organism evidence="1 2">
    <name type="scientific">Phytophthora pseudosyringae</name>
    <dbReference type="NCBI Taxonomy" id="221518"/>
    <lineage>
        <taxon>Eukaryota</taxon>
        <taxon>Sar</taxon>
        <taxon>Stramenopiles</taxon>
        <taxon>Oomycota</taxon>
        <taxon>Peronosporomycetes</taxon>
        <taxon>Peronosporales</taxon>
        <taxon>Peronosporaceae</taxon>
        <taxon>Phytophthora</taxon>
    </lineage>
</organism>
<protein>
    <submittedName>
        <fullName evidence="1">Uncharacterized protein</fullName>
    </submittedName>
</protein>
<gene>
    <name evidence="1" type="ORF">PHYPSEUDO_001501</name>
</gene>
<dbReference type="AlphaFoldDB" id="A0A8T1VVX5"/>
<evidence type="ECO:0000313" key="2">
    <source>
        <dbReference type="Proteomes" id="UP000694044"/>
    </source>
</evidence>
<dbReference type="EMBL" id="JAGDFM010000121">
    <property type="protein sequence ID" value="KAG7385465.1"/>
    <property type="molecule type" value="Genomic_DNA"/>
</dbReference>
<evidence type="ECO:0000313" key="1">
    <source>
        <dbReference type="EMBL" id="KAG7385465.1"/>
    </source>
</evidence>
<proteinExistence type="predicted"/>
<dbReference type="Proteomes" id="UP000694044">
    <property type="component" value="Unassembled WGS sequence"/>
</dbReference>
<accession>A0A8T1VVX5</accession>
<reference evidence="1" key="1">
    <citation type="submission" date="2021-02" db="EMBL/GenBank/DDBJ databases">
        <authorList>
            <person name="Palmer J.M."/>
        </authorList>
    </citation>
    <scope>NUCLEOTIDE SEQUENCE</scope>
    <source>
        <strain evidence="1">SCRP734</strain>
    </source>
</reference>
<keyword evidence="2" id="KW-1185">Reference proteome</keyword>
<comment type="caution">
    <text evidence="1">The sequence shown here is derived from an EMBL/GenBank/DDBJ whole genome shotgun (WGS) entry which is preliminary data.</text>
</comment>
<name>A0A8T1VVX5_9STRA</name>